<name>A0ABR2AZD0_9ROSI</name>
<dbReference type="EMBL" id="JBBPBM010000231">
    <property type="protein sequence ID" value="KAK8499714.1"/>
    <property type="molecule type" value="Genomic_DNA"/>
</dbReference>
<accession>A0ABR2AZD0</accession>
<proteinExistence type="predicted"/>
<dbReference type="Proteomes" id="UP001472677">
    <property type="component" value="Unassembled WGS sequence"/>
</dbReference>
<evidence type="ECO:0000313" key="2">
    <source>
        <dbReference type="Proteomes" id="UP001472677"/>
    </source>
</evidence>
<evidence type="ECO:0000313" key="1">
    <source>
        <dbReference type="EMBL" id="KAK8499714.1"/>
    </source>
</evidence>
<sequence length="111" mass="12744">MLARRNILLAEAIKTLEVGKSVGIEFIGDENEVVQDLISIAEREQDNMEKASRVTDLLWSCFLKPNKMRFQRLSGWCKVVIVFQILMDVLFGERGGRERRVFLLSSGIHSF</sequence>
<protein>
    <submittedName>
        <fullName evidence="1">Uncharacterized protein</fullName>
    </submittedName>
</protein>
<gene>
    <name evidence="1" type="ORF">V6N12_041618</name>
</gene>
<organism evidence="1 2">
    <name type="scientific">Hibiscus sabdariffa</name>
    <name type="common">roselle</name>
    <dbReference type="NCBI Taxonomy" id="183260"/>
    <lineage>
        <taxon>Eukaryota</taxon>
        <taxon>Viridiplantae</taxon>
        <taxon>Streptophyta</taxon>
        <taxon>Embryophyta</taxon>
        <taxon>Tracheophyta</taxon>
        <taxon>Spermatophyta</taxon>
        <taxon>Magnoliopsida</taxon>
        <taxon>eudicotyledons</taxon>
        <taxon>Gunneridae</taxon>
        <taxon>Pentapetalae</taxon>
        <taxon>rosids</taxon>
        <taxon>malvids</taxon>
        <taxon>Malvales</taxon>
        <taxon>Malvaceae</taxon>
        <taxon>Malvoideae</taxon>
        <taxon>Hibiscus</taxon>
    </lineage>
</organism>
<keyword evidence="2" id="KW-1185">Reference proteome</keyword>
<comment type="caution">
    <text evidence="1">The sequence shown here is derived from an EMBL/GenBank/DDBJ whole genome shotgun (WGS) entry which is preliminary data.</text>
</comment>
<reference evidence="1 2" key="1">
    <citation type="journal article" date="2024" name="G3 (Bethesda)">
        <title>Genome assembly of Hibiscus sabdariffa L. provides insights into metabolisms of medicinal natural products.</title>
        <authorList>
            <person name="Kim T."/>
        </authorList>
    </citation>
    <scope>NUCLEOTIDE SEQUENCE [LARGE SCALE GENOMIC DNA]</scope>
    <source>
        <strain evidence="1">TK-2024</strain>
        <tissue evidence="1">Old leaves</tissue>
    </source>
</reference>